<feature type="domain" description="ABC transporter" evidence="9">
    <location>
        <begin position="269"/>
        <end position="487"/>
    </location>
</feature>
<evidence type="ECO:0000256" key="1">
    <source>
        <dbReference type="ARBA" id="ARBA00004202"/>
    </source>
</evidence>
<dbReference type="GO" id="GO:0016887">
    <property type="term" value="F:ATP hydrolysis activity"/>
    <property type="evidence" value="ECO:0007669"/>
    <property type="project" value="InterPro"/>
</dbReference>
<evidence type="ECO:0000313" key="13">
    <source>
        <dbReference type="Proteomes" id="UP000321425"/>
    </source>
</evidence>
<sequence>MSKPTLSVKDLSFQIGGKKRLDSVSFDLFPGEIILLCGGSGSGKSTLANVINGYFPENGGKQIVSQIKINDEDVHHQSVVERSRSVRTIFQHARLSFSMKTLREEMVFCLENSRVDAGEMDDIIEEKAGHFNLTYLLDRSFDDLSGGELQRAAFVCADLVDVPLYIMDEPFANVDEDTMQDYIRYMKELTDKGKAIIIIDHHIKRWKWVDRWLMLDDKQQLHDLSLIDSEERQNRLLTEAGLLVEEMSMPERNKASEEILLELDKVSIYHEKTVRKSLFRKEKQRNTLIEEAEFNLNKGSLTALVGPSGIGKTSLFKAILNVSPYTGEIRLNGQSVKTQKPKNLYARIGLVFQDPSLQFVKTNVVDELALSLTSWELAQEEEAKSQAEDILDQHHFEDKAGQSPWLLSQGQQRRLAVLCMTVGEQDLLLIDEPTYGQDARNGKKIMDTLHELCEKGVTCLFTSHDRELVDAYASQIYEIKEKKVRRVR</sequence>
<feature type="domain" description="ABC transporter" evidence="9">
    <location>
        <begin position="6"/>
        <end position="242"/>
    </location>
</feature>
<dbReference type="InterPro" id="IPR050095">
    <property type="entry name" value="ECF_ABC_transporter_ATP-bd"/>
</dbReference>
<keyword evidence="7" id="KW-1278">Translocase</keyword>
<evidence type="ECO:0000256" key="3">
    <source>
        <dbReference type="ARBA" id="ARBA00022448"/>
    </source>
</evidence>
<dbReference type="PROSITE" id="PS50893">
    <property type="entry name" value="ABC_TRANSPORTER_2"/>
    <property type="match status" value="2"/>
</dbReference>
<evidence type="ECO:0000256" key="4">
    <source>
        <dbReference type="ARBA" id="ARBA00022475"/>
    </source>
</evidence>
<dbReference type="GO" id="GO:0005524">
    <property type="term" value="F:ATP binding"/>
    <property type="evidence" value="ECO:0007669"/>
    <property type="project" value="UniProtKB-KW"/>
</dbReference>
<dbReference type="InterPro" id="IPR015856">
    <property type="entry name" value="ABC_transpr_CbiO/EcfA_su"/>
</dbReference>
<keyword evidence="6 11" id="KW-0067">ATP-binding</keyword>
<dbReference type="CDD" id="cd03225">
    <property type="entry name" value="ABC_cobalt_CbiO_domain1"/>
    <property type="match status" value="2"/>
</dbReference>
<dbReference type="InterPro" id="IPR027417">
    <property type="entry name" value="P-loop_NTPase"/>
</dbReference>
<evidence type="ECO:0000256" key="5">
    <source>
        <dbReference type="ARBA" id="ARBA00022741"/>
    </source>
</evidence>
<dbReference type="PANTHER" id="PTHR43553:SF19">
    <property type="entry name" value="HMP_THIAMINE IMPORT ATP-BINDING PROTEIN YKOD-RELATED"/>
    <property type="match status" value="1"/>
</dbReference>
<comment type="subcellular location">
    <subcellularLocation>
        <location evidence="1">Cell membrane</location>
        <topology evidence="1">Peripheral membrane protein</topology>
    </subcellularLocation>
</comment>
<keyword evidence="13" id="KW-1185">Reference proteome</keyword>
<organism evidence="11 12">
    <name type="scientific">Alkalibacterium putridalgicola</name>
    <dbReference type="NCBI Taxonomy" id="426703"/>
    <lineage>
        <taxon>Bacteria</taxon>
        <taxon>Bacillati</taxon>
        <taxon>Bacillota</taxon>
        <taxon>Bacilli</taxon>
        <taxon>Lactobacillales</taxon>
        <taxon>Carnobacteriaceae</taxon>
        <taxon>Alkalibacterium</taxon>
    </lineage>
</organism>
<evidence type="ECO:0000256" key="7">
    <source>
        <dbReference type="ARBA" id="ARBA00022967"/>
    </source>
</evidence>
<protein>
    <submittedName>
        <fullName evidence="11">Energy-coupling factor transport system ATP-binding protein</fullName>
    </submittedName>
    <submittedName>
        <fullName evidence="10">HMP/thiamine import ATP-binding protein YkoD</fullName>
    </submittedName>
</protein>
<dbReference type="SMART" id="SM00382">
    <property type="entry name" value="AAA"/>
    <property type="match status" value="2"/>
</dbReference>
<keyword evidence="5" id="KW-0547">Nucleotide-binding</keyword>
<dbReference type="EMBL" id="BJUX01000030">
    <property type="protein sequence ID" value="GEK90018.1"/>
    <property type="molecule type" value="Genomic_DNA"/>
</dbReference>
<dbReference type="STRING" id="426703.SAMN04488100_13427"/>
<reference evidence="11 12" key="1">
    <citation type="submission" date="2016-10" db="EMBL/GenBank/DDBJ databases">
        <authorList>
            <person name="de Groot N.N."/>
        </authorList>
    </citation>
    <scope>NUCLEOTIDE SEQUENCE [LARGE SCALE GENOMIC DNA]</scope>
    <source>
        <strain evidence="11 12">DSM 19182</strain>
    </source>
</reference>
<dbReference type="Proteomes" id="UP000198548">
    <property type="component" value="Unassembled WGS sequence"/>
</dbReference>
<dbReference type="InterPro" id="IPR003439">
    <property type="entry name" value="ABC_transporter-like_ATP-bd"/>
</dbReference>
<reference evidence="10 13" key="2">
    <citation type="submission" date="2019-07" db="EMBL/GenBank/DDBJ databases">
        <title>Whole genome shotgun sequence of Alkalibacterium putridalgicola NBRC 103243.</title>
        <authorList>
            <person name="Hosoyama A."/>
            <person name="Uohara A."/>
            <person name="Ohji S."/>
            <person name="Ichikawa N."/>
        </authorList>
    </citation>
    <scope>NUCLEOTIDE SEQUENCE [LARGE SCALE GENOMIC DNA]</scope>
    <source>
        <strain evidence="10 13">NBRC 103243</strain>
    </source>
</reference>
<comment type="similarity">
    <text evidence="2">Belongs to the ABC transporter superfamily.</text>
</comment>
<dbReference type="GO" id="GO:0043190">
    <property type="term" value="C:ATP-binding cassette (ABC) transporter complex"/>
    <property type="evidence" value="ECO:0007669"/>
    <property type="project" value="TreeGrafter"/>
</dbReference>
<evidence type="ECO:0000313" key="10">
    <source>
        <dbReference type="EMBL" id="GEK90018.1"/>
    </source>
</evidence>
<dbReference type="PANTHER" id="PTHR43553">
    <property type="entry name" value="HEAVY METAL TRANSPORTER"/>
    <property type="match status" value="1"/>
</dbReference>
<dbReference type="Pfam" id="PF00005">
    <property type="entry name" value="ABC_tran"/>
    <property type="match status" value="2"/>
</dbReference>
<dbReference type="AlphaFoldDB" id="A0A1H7WH28"/>
<evidence type="ECO:0000256" key="6">
    <source>
        <dbReference type="ARBA" id="ARBA00022840"/>
    </source>
</evidence>
<evidence type="ECO:0000313" key="12">
    <source>
        <dbReference type="Proteomes" id="UP000198548"/>
    </source>
</evidence>
<name>A0A1H7WH28_9LACT</name>
<evidence type="ECO:0000256" key="2">
    <source>
        <dbReference type="ARBA" id="ARBA00005417"/>
    </source>
</evidence>
<dbReference type="SUPFAM" id="SSF52540">
    <property type="entry name" value="P-loop containing nucleoside triphosphate hydrolases"/>
    <property type="match status" value="2"/>
</dbReference>
<dbReference type="RefSeq" id="WP_091489431.1">
    <property type="nucleotide sequence ID" value="NZ_BJUX01000030.1"/>
</dbReference>
<dbReference type="OrthoDB" id="501320at2"/>
<dbReference type="PROSITE" id="PS00211">
    <property type="entry name" value="ABC_TRANSPORTER_1"/>
    <property type="match status" value="1"/>
</dbReference>
<dbReference type="InterPro" id="IPR017871">
    <property type="entry name" value="ABC_transporter-like_CS"/>
</dbReference>
<evidence type="ECO:0000313" key="11">
    <source>
        <dbReference type="EMBL" id="SEM20912.1"/>
    </source>
</evidence>
<keyword evidence="8" id="KW-0472">Membrane</keyword>
<dbReference type="Proteomes" id="UP000321425">
    <property type="component" value="Unassembled WGS sequence"/>
</dbReference>
<dbReference type="InterPro" id="IPR003593">
    <property type="entry name" value="AAA+_ATPase"/>
</dbReference>
<evidence type="ECO:0000259" key="9">
    <source>
        <dbReference type="PROSITE" id="PS50893"/>
    </source>
</evidence>
<keyword evidence="4" id="KW-1003">Cell membrane</keyword>
<proteinExistence type="inferred from homology"/>
<dbReference type="GO" id="GO:0042626">
    <property type="term" value="F:ATPase-coupled transmembrane transporter activity"/>
    <property type="evidence" value="ECO:0007669"/>
    <property type="project" value="TreeGrafter"/>
</dbReference>
<dbReference type="Gene3D" id="3.40.50.300">
    <property type="entry name" value="P-loop containing nucleotide triphosphate hydrolases"/>
    <property type="match status" value="2"/>
</dbReference>
<dbReference type="EMBL" id="FOBL01000034">
    <property type="protein sequence ID" value="SEM20912.1"/>
    <property type="molecule type" value="Genomic_DNA"/>
</dbReference>
<evidence type="ECO:0000256" key="8">
    <source>
        <dbReference type="ARBA" id="ARBA00023136"/>
    </source>
</evidence>
<gene>
    <name evidence="10" type="primary">ykoD</name>
    <name evidence="10" type="ORF">APU01nite_20570</name>
    <name evidence="11" type="ORF">SAMN04488100_13427</name>
</gene>
<accession>A0A1H7WH28</accession>
<keyword evidence="3" id="KW-0813">Transport</keyword>